<keyword evidence="3" id="KW-0540">Nuclease</keyword>
<keyword evidence="4" id="KW-1185">Reference proteome</keyword>
<gene>
    <name evidence="3" type="ORF">SAMN05660909_05368</name>
</gene>
<dbReference type="PANTHER" id="PTHR14859:SF15">
    <property type="entry name" value="ENDONUCLEASE_EXONUCLEASE_PHOSPHATASE DOMAIN-CONTAINING PROTEIN"/>
    <property type="match status" value="1"/>
</dbReference>
<evidence type="ECO:0000313" key="4">
    <source>
        <dbReference type="Proteomes" id="UP000199656"/>
    </source>
</evidence>
<dbReference type="GO" id="GO:0006506">
    <property type="term" value="P:GPI anchor biosynthetic process"/>
    <property type="evidence" value="ECO:0007669"/>
    <property type="project" value="TreeGrafter"/>
</dbReference>
<organism evidence="3 4">
    <name type="scientific">Chitinophaga terrae</name>
    <name type="common">ex Kim and Jung 2007</name>
    <dbReference type="NCBI Taxonomy" id="408074"/>
    <lineage>
        <taxon>Bacteria</taxon>
        <taxon>Pseudomonadati</taxon>
        <taxon>Bacteroidota</taxon>
        <taxon>Chitinophagia</taxon>
        <taxon>Chitinophagales</taxon>
        <taxon>Chitinophagaceae</taxon>
        <taxon>Chitinophaga</taxon>
    </lineage>
</organism>
<keyword evidence="1" id="KW-1133">Transmembrane helix</keyword>
<dbReference type="InterPro" id="IPR051916">
    <property type="entry name" value="GPI-anchor_lipid_remodeler"/>
</dbReference>
<reference evidence="4" key="1">
    <citation type="submission" date="2016-10" db="EMBL/GenBank/DDBJ databases">
        <authorList>
            <person name="Varghese N."/>
            <person name="Submissions S."/>
        </authorList>
    </citation>
    <scope>NUCLEOTIDE SEQUENCE [LARGE SCALE GENOMIC DNA]</scope>
    <source>
        <strain evidence="4">DSM 23920</strain>
    </source>
</reference>
<protein>
    <submittedName>
        <fullName evidence="3">Metal-dependent hydrolase, endonuclease/exonuclease/phosphatase family</fullName>
    </submittedName>
</protein>
<keyword evidence="1" id="KW-0472">Membrane</keyword>
<evidence type="ECO:0000256" key="1">
    <source>
        <dbReference type="SAM" id="Phobius"/>
    </source>
</evidence>
<keyword evidence="1" id="KW-0812">Transmembrane</keyword>
<keyword evidence="3" id="KW-0378">Hydrolase</keyword>
<dbReference type="RefSeq" id="WP_089765888.1">
    <property type="nucleotide sequence ID" value="NZ_BKAT01000064.1"/>
</dbReference>
<dbReference type="GO" id="GO:0004527">
    <property type="term" value="F:exonuclease activity"/>
    <property type="evidence" value="ECO:0007669"/>
    <property type="project" value="UniProtKB-KW"/>
</dbReference>
<evidence type="ECO:0000259" key="2">
    <source>
        <dbReference type="Pfam" id="PF03372"/>
    </source>
</evidence>
<dbReference type="SUPFAM" id="SSF56219">
    <property type="entry name" value="DNase I-like"/>
    <property type="match status" value="1"/>
</dbReference>
<dbReference type="InterPro" id="IPR005135">
    <property type="entry name" value="Endo/exonuclease/phosphatase"/>
</dbReference>
<dbReference type="CDD" id="cd09084">
    <property type="entry name" value="EEP-2"/>
    <property type="match status" value="1"/>
</dbReference>
<dbReference type="GO" id="GO:0016020">
    <property type="term" value="C:membrane"/>
    <property type="evidence" value="ECO:0007669"/>
    <property type="project" value="GOC"/>
</dbReference>
<dbReference type="PROSITE" id="PS51257">
    <property type="entry name" value="PROKAR_LIPOPROTEIN"/>
    <property type="match status" value="1"/>
</dbReference>
<feature type="transmembrane region" description="Helical" evidence="1">
    <location>
        <begin position="36"/>
        <end position="61"/>
    </location>
</feature>
<sequence>MIKKYLHKCLLWSNALLAMFLVLSCFLPYLNPAKYWLTGFAGLIFPFLFLANLLILPVWVIIKQKRPLLITGIATLCCLPAALTTWGLHWFRDNDILLHTKTDGSFTVMTYNTSSMGLTAYVTDKKKEAAIYDVILKGSPDILTLQEFYTNEQPGKEQHIDSIRSKGNYPYHYFTCDKIHWNTWCYGIVLFSRFPIINAQAIPCGKSKAGSGSSFLQADLLVNHDTVRIFSVHLTSYMFNSDDYNNMKAPKGKGIFSKMRNTFSRRSAQALQLKALVGESPYPVIVCGDFNDTPVSFTYRTVRGGLQDVFLDTQKGWGRTLSYLSPSLRIDYVLPGKKFTIHASSILRTYPSEHFPLIARLSLKKD</sequence>
<dbReference type="EMBL" id="FNRL01000041">
    <property type="protein sequence ID" value="SEB09161.1"/>
    <property type="molecule type" value="Genomic_DNA"/>
</dbReference>
<keyword evidence="3" id="KW-0269">Exonuclease</keyword>
<feature type="domain" description="Endonuclease/exonuclease/phosphatase" evidence="2">
    <location>
        <begin position="109"/>
        <end position="354"/>
    </location>
</feature>
<dbReference type="GO" id="GO:0004519">
    <property type="term" value="F:endonuclease activity"/>
    <property type="evidence" value="ECO:0007669"/>
    <property type="project" value="UniProtKB-KW"/>
</dbReference>
<dbReference type="Proteomes" id="UP000199656">
    <property type="component" value="Unassembled WGS sequence"/>
</dbReference>
<dbReference type="OrthoDB" id="635146at2"/>
<feature type="transmembrane region" description="Helical" evidence="1">
    <location>
        <begin position="68"/>
        <end position="91"/>
    </location>
</feature>
<dbReference type="Gene3D" id="3.60.10.10">
    <property type="entry name" value="Endonuclease/exonuclease/phosphatase"/>
    <property type="match status" value="1"/>
</dbReference>
<dbReference type="STRING" id="408074.SAMN05660909_05368"/>
<evidence type="ECO:0000313" key="3">
    <source>
        <dbReference type="EMBL" id="SEB09161.1"/>
    </source>
</evidence>
<dbReference type="InterPro" id="IPR036691">
    <property type="entry name" value="Endo/exonu/phosph_ase_sf"/>
</dbReference>
<keyword evidence="3" id="KW-0255">Endonuclease</keyword>
<name>A0A1H4GIP4_9BACT</name>
<dbReference type="Pfam" id="PF03372">
    <property type="entry name" value="Exo_endo_phos"/>
    <property type="match status" value="1"/>
</dbReference>
<dbReference type="AlphaFoldDB" id="A0A1H4GIP4"/>
<accession>A0A1H4GIP4</accession>
<proteinExistence type="predicted"/>
<dbReference type="PANTHER" id="PTHR14859">
    <property type="entry name" value="CALCOFLUOR WHITE HYPERSENSITIVE PROTEIN PRECURSOR"/>
    <property type="match status" value="1"/>
</dbReference>
<feature type="transmembrane region" description="Helical" evidence="1">
    <location>
        <begin position="9"/>
        <end position="30"/>
    </location>
</feature>